<sequence length="453" mass="48047">MSTTDPATVRELHRLRTELSQARAELDTRERRRETLGAVRRWAGAVLAALAAFALVASVVGVWAARTVLDTERWTATVAPLPGDPAVAAAVAEYTTTQVFAVLDVEERVRAALPEAAGFVVGPVVGQVRDGVRRTVENVVGSDRFRALWTEVNRRTHQRALAVLRGTSAVVRTDGDRVTVDLLPVVNQVIHELGARLPTVFGRQITLPDLGSGAIPPNLRTTVEEALGVSLPADFARFTVDDGGRLRAAQRALDTARRALVATVSGTLLLLVLAFVVAPGRRRVTVHFGLWLCVAAVAVTAVLRAWRADLEARVPEGVYRDGVSATISLVTQGLRERGEILLRAGALLALGAYLIGPGRLPVRLRAAIAAGGRRAAKAGTQAVHKAPQWTVEHLDAIRVGGVVVAVVAALLLASWTALLVLAVALAAFELGVTALARRTGSPRAGEATPAHVR</sequence>
<proteinExistence type="predicted"/>
<name>A0A8J4DSH8_9ACTN</name>
<gene>
    <name evidence="2" type="ORF">Val02_47790</name>
</gene>
<dbReference type="AlphaFoldDB" id="A0A8J4DSH8"/>
<feature type="transmembrane region" description="Helical" evidence="1">
    <location>
        <begin position="402"/>
        <end position="428"/>
    </location>
</feature>
<accession>A0A8J4DSH8</accession>
<protein>
    <recommendedName>
        <fullName evidence="4">Integral membrane protein</fullName>
    </recommendedName>
</protein>
<feature type="transmembrane region" description="Helical" evidence="1">
    <location>
        <begin position="340"/>
        <end position="356"/>
    </location>
</feature>
<keyword evidence="1" id="KW-0812">Transmembrane</keyword>
<evidence type="ECO:0000313" key="3">
    <source>
        <dbReference type="Proteomes" id="UP000619260"/>
    </source>
</evidence>
<evidence type="ECO:0008006" key="4">
    <source>
        <dbReference type="Google" id="ProtNLM"/>
    </source>
</evidence>
<dbReference type="Proteomes" id="UP000619260">
    <property type="component" value="Unassembled WGS sequence"/>
</dbReference>
<dbReference type="EMBL" id="BOPF01000018">
    <property type="protein sequence ID" value="GIJ47893.1"/>
    <property type="molecule type" value="Genomic_DNA"/>
</dbReference>
<dbReference type="RefSeq" id="WP_239153291.1">
    <property type="nucleotide sequence ID" value="NZ_BOPF01000018.1"/>
</dbReference>
<feature type="transmembrane region" description="Helical" evidence="1">
    <location>
        <begin position="42"/>
        <end position="65"/>
    </location>
</feature>
<keyword evidence="3" id="KW-1185">Reference proteome</keyword>
<organism evidence="2 3">
    <name type="scientific">Virgisporangium aliadipatigenens</name>
    <dbReference type="NCBI Taxonomy" id="741659"/>
    <lineage>
        <taxon>Bacteria</taxon>
        <taxon>Bacillati</taxon>
        <taxon>Actinomycetota</taxon>
        <taxon>Actinomycetes</taxon>
        <taxon>Micromonosporales</taxon>
        <taxon>Micromonosporaceae</taxon>
        <taxon>Virgisporangium</taxon>
    </lineage>
</organism>
<comment type="caution">
    <text evidence="2">The sequence shown here is derived from an EMBL/GenBank/DDBJ whole genome shotgun (WGS) entry which is preliminary data.</text>
</comment>
<feature type="transmembrane region" description="Helical" evidence="1">
    <location>
        <begin position="259"/>
        <end position="278"/>
    </location>
</feature>
<keyword evidence="1" id="KW-1133">Transmembrane helix</keyword>
<evidence type="ECO:0000256" key="1">
    <source>
        <dbReference type="SAM" id="Phobius"/>
    </source>
</evidence>
<evidence type="ECO:0000313" key="2">
    <source>
        <dbReference type="EMBL" id="GIJ47893.1"/>
    </source>
</evidence>
<keyword evidence="1" id="KW-0472">Membrane</keyword>
<reference evidence="2" key="1">
    <citation type="submission" date="2021-01" db="EMBL/GenBank/DDBJ databases">
        <title>Whole genome shotgun sequence of Virgisporangium aliadipatigenens NBRC 105644.</title>
        <authorList>
            <person name="Komaki H."/>
            <person name="Tamura T."/>
        </authorList>
    </citation>
    <scope>NUCLEOTIDE SEQUENCE</scope>
    <source>
        <strain evidence="2">NBRC 105644</strain>
    </source>
</reference>
<feature type="transmembrane region" description="Helical" evidence="1">
    <location>
        <begin position="284"/>
        <end position="303"/>
    </location>
</feature>